<evidence type="ECO:0000313" key="3">
    <source>
        <dbReference type="Proteomes" id="UP000696294"/>
    </source>
</evidence>
<name>A0ABX1BE53_9ACTN</name>
<keyword evidence="3" id="KW-1185">Reference proteome</keyword>
<dbReference type="EMBL" id="JAATEP010000020">
    <property type="protein sequence ID" value="NJP93118.1"/>
    <property type="molecule type" value="Genomic_DNA"/>
</dbReference>
<evidence type="ECO:0000313" key="2">
    <source>
        <dbReference type="EMBL" id="NJP93118.1"/>
    </source>
</evidence>
<dbReference type="Gene3D" id="3.40.50.720">
    <property type="entry name" value="NAD(P)-binding Rossmann-like Domain"/>
    <property type="match status" value="1"/>
</dbReference>
<organism evidence="2 3">
    <name type="scientific">Nonomuraea composti</name>
    <dbReference type="NCBI Taxonomy" id="2720023"/>
    <lineage>
        <taxon>Bacteria</taxon>
        <taxon>Bacillati</taxon>
        <taxon>Actinomycetota</taxon>
        <taxon>Actinomycetes</taxon>
        <taxon>Streptosporangiales</taxon>
        <taxon>Streptosporangiaceae</taxon>
        <taxon>Nonomuraea</taxon>
    </lineage>
</organism>
<protein>
    <submittedName>
        <fullName evidence="2">Uncharacterized protein</fullName>
    </submittedName>
</protein>
<evidence type="ECO:0000256" key="1">
    <source>
        <dbReference type="SAM" id="MobiDB-lite"/>
    </source>
</evidence>
<proteinExistence type="predicted"/>
<feature type="region of interest" description="Disordered" evidence="1">
    <location>
        <begin position="1"/>
        <end position="22"/>
    </location>
</feature>
<comment type="caution">
    <text evidence="2">The sequence shown here is derived from an EMBL/GenBank/DDBJ whole genome shotgun (WGS) entry which is preliminary data.</text>
</comment>
<dbReference type="Gene3D" id="3.90.25.10">
    <property type="entry name" value="UDP-galactose 4-epimerase, domain 1"/>
    <property type="match status" value="1"/>
</dbReference>
<reference evidence="2 3" key="1">
    <citation type="submission" date="2020-03" db="EMBL/GenBank/DDBJ databases">
        <title>WGS of actinomycetes isolated from Thailand.</title>
        <authorList>
            <person name="Thawai C."/>
        </authorList>
    </citation>
    <scope>NUCLEOTIDE SEQUENCE [LARGE SCALE GENOMIC DNA]</scope>
    <source>
        <strain evidence="2 3">FMUSA5-5</strain>
    </source>
</reference>
<accession>A0ABX1BE53</accession>
<gene>
    <name evidence="2" type="ORF">HCN51_27345</name>
</gene>
<sequence length="59" mass="6509">MIDGTTRVTQRRSWQRTSAQAPIHEYDVAEAAAETLLSDDHLGEAIPLTGPRAHVPSRQ</sequence>
<dbReference type="RefSeq" id="WP_168012951.1">
    <property type="nucleotide sequence ID" value="NZ_JAATEP010000020.1"/>
</dbReference>
<dbReference type="Proteomes" id="UP000696294">
    <property type="component" value="Unassembled WGS sequence"/>
</dbReference>